<dbReference type="OrthoDB" id="1884855at2759"/>
<dbReference type="GO" id="GO:0005634">
    <property type="term" value="C:nucleus"/>
    <property type="evidence" value="ECO:0007669"/>
    <property type="project" value="InterPro"/>
</dbReference>
<gene>
    <name evidence="11" type="ORF">AAL_06954</name>
</gene>
<keyword evidence="9" id="KW-0137">Centromere</keyword>
<evidence type="ECO:0000256" key="6">
    <source>
        <dbReference type="ARBA" id="ARBA00022838"/>
    </source>
</evidence>
<dbReference type="Pfam" id="PF05859">
    <property type="entry name" value="Mis12"/>
    <property type="match status" value="1"/>
</dbReference>
<evidence type="ECO:0000256" key="9">
    <source>
        <dbReference type="ARBA" id="ARBA00023328"/>
    </source>
</evidence>
<keyword evidence="3" id="KW-0158">Chromosome</keyword>
<dbReference type="GO" id="GO:0051301">
    <property type="term" value="P:cell division"/>
    <property type="evidence" value="ECO:0007669"/>
    <property type="project" value="UniProtKB-KW"/>
</dbReference>
<keyword evidence="4" id="KW-0132">Cell division</keyword>
<accession>A0A167Y135</accession>
<evidence type="ECO:0000313" key="12">
    <source>
        <dbReference type="Proteomes" id="UP000078544"/>
    </source>
</evidence>
<comment type="subcellular location">
    <subcellularLocation>
        <location evidence="1">Chromosome</location>
        <location evidence="1">Centromere</location>
        <location evidence="1">Kinetochore</location>
    </subcellularLocation>
</comment>
<dbReference type="GO" id="GO:0000444">
    <property type="term" value="C:MIS12/MIND type complex"/>
    <property type="evidence" value="ECO:0007669"/>
    <property type="project" value="TreeGrafter"/>
</dbReference>
<comment type="caution">
    <text evidence="11">The sequence shown here is derived from an EMBL/GenBank/DDBJ whole genome shotgun (WGS) entry which is preliminary data.</text>
</comment>
<feature type="region of interest" description="Disordered" evidence="10">
    <location>
        <begin position="281"/>
        <end position="300"/>
    </location>
</feature>
<proteinExistence type="inferred from homology"/>
<sequence>MAASAGSDYELLTEHFSYPPVSLLDDIINTVNVLADRALSSVEDLLLKIAPQKLGFKERAKGSSSSSRNEKDGSETDNASAPLSAAAACKLEIESGTHQLETLLNSAIDKNFDIFELYTMQNILTVKPQDQPFVRLAHYEGLDLSSHGPGSRKKPTLESITLLRRRLQASQKLNIALQAEQARNEVLLAKLRSALVESPQTLEPAETRPGGRGENKDEQKDEKDGSHPLAFLSSSKTDAAMGGSSGTDKPITTTTEFALSQLQSLRALSASLRTLLPEVAAASDGDDTDQEQDGDKSWRRQRAEYIDHASRRYLERERGLELGPQGEVRDGQRQATAAAVGPSTLTEGEVEDLERVASLLGAAEKAGAAAAAAAIVHQDQDTDQDGGGDESMT</sequence>
<comment type="similarity">
    <text evidence="2">Belongs to the mis12 family.</text>
</comment>
<keyword evidence="12" id="KW-1185">Reference proteome</keyword>
<evidence type="ECO:0000256" key="10">
    <source>
        <dbReference type="SAM" id="MobiDB-lite"/>
    </source>
</evidence>
<feature type="region of interest" description="Disordered" evidence="10">
    <location>
        <begin position="322"/>
        <end position="348"/>
    </location>
</feature>
<protein>
    <submittedName>
        <fullName evidence="11">Centromere protein Mis12</fullName>
    </submittedName>
</protein>
<evidence type="ECO:0000256" key="1">
    <source>
        <dbReference type="ARBA" id="ARBA00004629"/>
    </source>
</evidence>
<dbReference type="InterPro" id="IPR008685">
    <property type="entry name" value="Centromere_Mis12"/>
</dbReference>
<dbReference type="GO" id="GO:0051382">
    <property type="term" value="P:kinetochore assembly"/>
    <property type="evidence" value="ECO:0007669"/>
    <property type="project" value="TreeGrafter"/>
</dbReference>
<organism evidence="11 12">
    <name type="scientific">Moelleriella libera RCEF 2490</name>
    <dbReference type="NCBI Taxonomy" id="1081109"/>
    <lineage>
        <taxon>Eukaryota</taxon>
        <taxon>Fungi</taxon>
        <taxon>Dikarya</taxon>
        <taxon>Ascomycota</taxon>
        <taxon>Pezizomycotina</taxon>
        <taxon>Sordariomycetes</taxon>
        <taxon>Hypocreomycetidae</taxon>
        <taxon>Hypocreales</taxon>
        <taxon>Clavicipitaceae</taxon>
        <taxon>Moelleriella</taxon>
    </lineage>
</organism>
<dbReference type="PANTHER" id="PTHR14527:SF2">
    <property type="entry name" value="PROTEIN MIS12 HOMOLOG"/>
    <property type="match status" value="1"/>
</dbReference>
<evidence type="ECO:0000256" key="8">
    <source>
        <dbReference type="ARBA" id="ARBA00023306"/>
    </source>
</evidence>
<evidence type="ECO:0000256" key="4">
    <source>
        <dbReference type="ARBA" id="ARBA00022618"/>
    </source>
</evidence>
<keyword evidence="7" id="KW-0175">Coiled coil</keyword>
<feature type="compositionally biased region" description="Basic and acidic residues" evidence="10">
    <location>
        <begin position="205"/>
        <end position="226"/>
    </location>
</feature>
<name>A0A167Y135_9HYPO</name>
<dbReference type="EMBL" id="AZGY01000020">
    <property type="protein sequence ID" value="KZZ90728.1"/>
    <property type="molecule type" value="Genomic_DNA"/>
</dbReference>
<evidence type="ECO:0000256" key="5">
    <source>
        <dbReference type="ARBA" id="ARBA00022776"/>
    </source>
</evidence>
<evidence type="ECO:0000313" key="11">
    <source>
        <dbReference type="EMBL" id="KZZ90728.1"/>
    </source>
</evidence>
<dbReference type="AlphaFoldDB" id="A0A167Y135"/>
<evidence type="ECO:0000256" key="2">
    <source>
        <dbReference type="ARBA" id="ARBA00008643"/>
    </source>
</evidence>
<feature type="region of interest" description="Disordered" evidence="10">
    <location>
        <begin position="370"/>
        <end position="393"/>
    </location>
</feature>
<feature type="compositionally biased region" description="Acidic residues" evidence="10">
    <location>
        <begin position="381"/>
        <end position="393"/>
    </location>
</feature>
<reference evidence="11 12" key="1">
    <citation type="journal article" date="2016" name="Genome Biol. Evol.">
        <title>Divergent and convergent evolution of fungal pathogenicity.</title>
        <authorList>
            <person name="Shang Y."/>
            <person name="Xiao G."/>
            <person name="Zheng P."/>
            <person name="Cen K."/>
            <person name="Zhan S."/>
            <person name="Wang C."/>
        </authorList>
    </citation>
    <scope>NUCLEOTIDE SEQUENCE [LARGE SCALE GENOMIC DNA]</scope>
    <source>
        <strain evidence="11 12">RCEF 2490</strain>
    </source>
</reference>
<keyword evidence="6" id="KW-0995">Kinetochore</keyword>
<keyword evidence="8" id="KW-0131">Cell cycle</keyword>
<feature type="region of interest" description="Disordered" evidence="10">
    <location>
        <begin position="198"/>
        <end position="251"/>
    </location>
</feature>
<dbReference type="Proteomes" id="UP000078544">
    <property type="component" value="Unassembled WGS sequence"/>
</dbReference>
<evidence type="ECO:0000256" key="3">
    <source>
        <dbReference type="ARBA" id="ARBA00022454"/>
    </source>
</evidence>
<feature type="region of interest" description="Disordered" evidence="10">
    <location>
        <begin position="58"/>
        <end position="81"/>
    </location>
</feature>
<evidence type="ECO:0000256" key="7">
    <source>
        <dbReference type="ARBA" id="ARBA00023054"/>
    </source>
</evidence>
<dbReference type="GO" id="GO:0000070">
    <property type="term" value="P:mitotic sister chromatid segregation"/>
    <property type="evidence" value="ECO:0007669"/>
    <property type="project" value="TreeGrafter"/>
</dbReference>
<keyword evidence="5" id="KW-0498">Mitosis</keyword>
<dbReference type="PANTHER" id="PTHR14527">
    <property type="entry name" value="PROTEIN MIS12 HOMOLOG"/>
    <property type="match status" value="1"/>
</dbReference>